<keyword evidence="3" id="KW-1185">Reference proteome</keyword>
<organism evidence="2 3">
    <name type="scientific">Ancylostoma ceylanicum</name>
    <dbReference type="NCBI Taxonomy" id="53326"/>
    <lineage>
        <taxon>Eukaryota</taxon>
        <taxon>Metazoa</taxon>
        <taxon>Ecdysozoa</taxon>
        <taxon>Nematoda</taxon>
        <taxon>Chromadorea</taxon>
        <taxon>Rhabditida</taxon>
        <taxon>Rhabditina</taxon>
        <taxon>Rhabditomorpha</taxon>
        <taxon>Strongyloidea</taxon>
        <taxon>Ancylostomatidae</taxon>
        <taxon>Ancylostomatinae</taxon>
        <taxon>Ancylostoma</taxon>
    </lineage>
</organism>
<feature type="compositionally biased region" description="Basic residues" evidence="1">
    <location>
        <begin position="1"/>
        <end position="10"/>
    </location>
</feature>
<dbReference type="EMBL" id="JARK01001458">
    <property type="protein sequence ID" value="EYB99507.1"/>
    <property type="molecule type" value="Genomic_DNA"/>
</dbReference>
<evidence type="ECO:0000313" key="3">
    <source>
        <dbReference type="Proteomes" id="UP000024635"/>
    </source>
</evidence>
<dbReference type="AlphaFoldDB" id="A0A016TA09"/>
<proteinExistence type="predicted"/>
<dbReference type="Proteomes" id="UP000024635">
    <property type="component" value="Unassembled WGS sequence"/>
</dbReference>
<protein>
    <submittedName>
        <fullName evidence="2">Uncharacterized protein</fullName>
    </submittedName>
</protein>
<dbReference type="OrthoDB" id="10400914at2759"/>
<feature type="region of interest" description="Disordered" evidence="1">
    <location>
        <begin position="1"/>
        <end position="62"/>
    </location>
</feature>
<evidence type="ECO:0000313" key="2">
    <source>
        <dbReference type="EMBL" id="EYB99507.1"/>
    </source>
</evidence>
<accession>A0A016TA09</accession>
<gene>
    <name evidence="2" type="primary">Acey_s0122.g1087</name>
    <name evidence="2" type="ORF">Y032_0122g1087</name>
</gene>
<name>A0A016TA09_9BILA</name>
<comment type="caution">
    <text evidence="2">The sequence shown here is derived from an EMBL/GenBank/DDBJ whole genome shotgun (WGS) entry which is preliminary data.</text>
</comment>
<sequence>MGRRSKGKKRAPVEKNSESSETTECSVEEASENIDVTACHPETKTGDVRPPEETKTTSPVRIRSRLPVPCAFGLGNRHSLVKPTMAFQTPTIQESPDCKRSLIPRLLPVRNPPNHSNELKTNKYDVKRFAQEA</sequence>
<evidence type="ECO:0000256" key="1">
    <source>
        <dbReference type="SAM" id="MobiDB-lite"/>
    </source>
</evidence>
<feature type="compositionally biased region" description="Basic and acidic residues" evidence="1">
    <location>
        <begin position="41"/>
        <end position="55"/>
    </location>
</feature>
<reference evidence="3" key="1">
    <citation type="journal article" date="2015" name="Nat. Genet.">
        <title>The genome and transcriptome of the zoonotic hookworm Ancylostoma ceylanicum identify infection-specific gene families.</title>
        <authorList>
            <person name="Schwarz E.M."/>
            <person name="Hu Y."/>
            <person name="Antoshechkin I."/>
            <person name="Miller M.M."/>
            <person name="Sternberg P.W."/>
            <person name="Aroian R.V."/>
        </authorList>
    </citation>
    <scope>NUCLEOTIDE SEQUENCE</scope>
    <source>
        <strain evidence="3">HY135</strain>
    </source>
</reference>